<accession>A0A832X688</accession>
<dbReference type="AlphaFoldDB" id="A0A832X688"/>
<keyword evidence="3" id="KW-1185">Reference proteome</keyword>
<feature type="non-terminal residue" evidence="2">
    <location>
        <position position="637"/>
    </location>
</feature>
<name>A0A832X688_9ARCH</name>
<evidence type="ECO:0000256" key="1">
    <source>
        <dbReference type="SAM" id="MobiDB-lite"/>
    </source>
</evidence>
<feature type="region of interest" description="Disordered" evidence="1">
    <location>
        <begin position="586"/>
        <end position="609"/>
    </location>
</feature>
<gene>
    <name evidence="2" type="ORF">H1016_03785</name>
</gene>
<sequence length="637" mass="70247">MGRIGEGMGTGSKLLLVSLGIFLICTILFSSVAFANEEQKIVKFTVVNQNTLSVTTMGYAINSAYLTAEELSKIKASYEYVLGSQIKIFQITETGNLYLELNGDFLNEIKMRAVPYNYSLYLPLSLDVMEFEVPSGFSVTSATPGGQLNGDKASFSSYHPQKEYIIQFGKTGKLSLSLVQAASIESVTPFVASTKLPIHSINVSDANSESRFLIPGYEMYLENEIIPGSGKTAAQIAEMYKPYFVKVSDANFPNEVRYRIIRGYDPYAGISNSILIQYIPYFNKQNGLLVDHCNDYEPIFVWVQNIGERPYKISFDQLEILDKIHKNGVLIDFEKDSSWKSYYLQSTFWNHDEIGDIYTQPSSFFPQGSFYYNPYKRSYFIFTEIPAQVQMANMMGHTQNFIDTAHLKIRIATSFQTYDLDITDNDGGISQNYSPLPLDDATLTSWYTTDMSTSCSYEKIYFPYDISDPFHGLFWEIADIDGKLPTLSATITSVSLSGSSIVAQVTATYDNTNVVGSVGAANQPLVGLWEDRFTAEVEGQSLGQATSINEYAAGKYTLTFNKGNYATGKTIKIKVQDNVEQSVNRTYTADSGGLGGGSGGSGGGGSGGSTGRKAGGINFSNIDFDFINTCENTGDIK</sequence>
<feature type="compositionally biased region" description="Gly residues" evidence="1">
    <location>
        <begin position="592"/>
        <end position="609"/>
    </location>
</feature>
<protein>
    <submittedName>
        <fullName evidence="2">Uncharacterized protein</fullName>
    </submittedName>
</protein>
<dbReference type="EMBL" id="DVAB01000031">
    <property type="protein sequence ID" value="HIK00635.1"/>
    <property type="molecule type" value="Genomic_DNA"/>
</dbReference>
<evidence type="ECO:0000313" key="3">
    <source>
        <dbReference type="Proteomes" id="UP000646946"/>
    </source>
</evidence>
<reference evidence="2 3" key="1">
    <citation type="journal article" name="Nat. Commun.">
        <title>Undinarchaeota illuminate DPANN phylogeny and the impact of gene transfer on archaeal evolution.</title>
        <authorList>
            <person name="Dombrowski N."/>
            <person name="Williams T.A."/>
            <person name="Sun J."/>
            <person name="Woodcroft B.J."/>
            <person name="Lee J.H."/>
            <person name="Minh B.Q."/>
            <person name="Rinke C."/>
            <person name="Spang A."/>
        </authorList>
    </citation>
    <scope>NUCLEOTIDE SEQUENCE [LARGE SCALE GENOMIC DNA]</scope>
    <source>
        <strain evidence="2">MAG_bin1129</strain>
    </source>
</reference>
<dbReference type="Proteomes" id="UP000646946">
    <property type="component" value="Unassembled WGS sequence"/>
</dbReference>
<organism evidence="2 3">
    <name type="scientific">Candidatus Naiadarchaeum limnaeum</name>
    <dbReference type="NCBI Taxonomy" id="2756139"/>
    <lineage>
        <taxon>Archaea</taxon>
        <taxon>Candidatus Undinarchaeota</taxon>
        <taxon>Candidatus Undinarchaeia</taxon>
        <taxon>Candidatus Naiadarchaeales</taxon>
        <taxon>Candidatus Naiadarchaeaceae</taxon>
        <taxon>Candidatus Naiadarchaeum</taxon>
    </lineage>
</organism>
<evidence type="ECO:0000313" key="2">
    <source>
        <dbReference type="EMBL" id="HIK00635.1"/>
    </source>
</evidence>
<comment type="caution">
    <text evidence="2">The sequence shown here is derived from an EMBL/GenBank/DDBJ whole genome shotgun (WGS) entry which is preliminary data.</text>
</comment>
<proteinExistence type="predicted"/>